<evidence type="ECO:0000313" key="2">
    <source>
        <dbReference type="Proteomes" id="UP001058713"/>
    </source>
</evidence>
<protein>
    <submittedName>
        <fullName evidence="1">2'-5' RNA ligase family protein</fullName>
    </submittedName>
</protein>
<dbReference type="InterPro" id="IPR050580">
    <property type="entry name" value="2H_phosphoesterase_YjcG-like"/>
</dbReference>
<sequence>MIYVLAHPIFEPEAAERIGAFRVKHEPERAKLVPPHVTLVFGVADGHLQTVSDLVDKVSCQTRAFPVFFDRCVIEFDPFEKKHKLFLLCGEGNEPITDLHNRLYNGAHSSELSSEHPFEPHMTIASYDERAEAEQIDVSALGDLPIRAQLTALDLVRLDDGCLTALKTVPLIV</sequence>
<dbReference type="InterPro" id="IPR009097">
    <property type="entry name" value="Cyclic_Pdiesterase"/>
</dbReference>
<gene>
    <name evidence="1" type="ORF">K3721_18790</name>
</gene>
<dbReference type="KEGG" id="lcae:K3721_18790"/>
<dbReference type="PANTHER" id="PTHR40037:SF1">
    <property type="entry name" value="PHOSPHOESTERASE SAOUHSC_00951-RELATED"/>
    <property type="match status" value="1"/>
</dbReference>
<dbReference type="Proteomes" id="UP001058713">
    <property type="component" value="Plasmid unnamed1"/>
</dbReference>
<dbReference type="RefSeq" id="WP_259972783.1">
    <property type="nucleotide sequence ID" value="NZ_CP081071.1"/>
</dbReference>
<dbReference type="GO" id="GO:0016874">
    <property type="term" value="F:ligase activity"/>
    <property type="evidence" value="ECO:0007669"/>
    <property type="project" value="UniProtKB-KW"/>
</dbReference>
<dbReference type="Pfam" id="PF13563">
    <property type="entry name" value="2_5_RNA_ligase2"/>
    <property type="match status" value="1"/>
</dbReference>
<organism evidence="1 2">
    <name type="scientific">Leisingera caerulea</name>
    <name type="common">Phaeobacter caeruleus</name>
    <dbReference type="NCBI Taxonomy" id="506591"/>
    <lineage>
        <taxon>Bacteria</taxon>
        <taxon>Pseudomonadati</taxon>
        <taxon>Pseudomonadota</taxon>
        <taxon>Alphaproteobacteria</taxon>
        <taxon>Rhodobacterales</taxon>
        <taxon>Roseobacteraceae</taxon>
        <taxon>Leisingera</taxon>
    </lineage>
</organism>
<name>A0A9Q9M4P7_LEICA</name>
<dbReference type="EMBL" id="CP081071">
    <property type="protein sequence ID" value="UWQ56003.1"/>
    <property type="molecule type" value="Genomic_DNA"/>
</dbReference>
<accession>A0A9Q9M4P7</accession>
<dbReference type="Gene3D" id="3.90.1140.10">
    <property type="entry name" value="Cyclic phosphodiesterase"/>
    <property type="match status" value="1"/>
</dbReference>
<geneLocation type="plasmid" evidence="1 2">
    <name>unnamed1</name>
</geneLocation>
<keyword evidence="1" id="KW-0436">Ligase</keyword>
<proteinExistence type="predicted"/>
<dbReference type="SUPFAM" id="SSF55144">
    <property type="entry name" value="LigT-like"/>
    <property type="match status" value="1"/>
</dbReference>
<evidence type="ECO:0000313" key="1">
    <source>
        <dbReference type="EMBL" id="UWQ56003.1"/>
    </source>
</evidence>
<dbReference type="AlphaFoldDB" id="A0A9Q9M4P7"/>
<reference evidence="1" key="1">
    <citation type="submission" date="2021-08" db="EMBL/GenBank/DDBJ databases">
        <authorList>
            <person name="Nwanade C."/>
            <person name="Wang M."/>
            <person name="Masoudi A."/>
            <person name="Yu Z."/>
            <person name="Liu J."/>
        </authorList>
    </citation>
    <scope>NUCLEOTIDE SEQUENCE</scope>
    <source>
        <strain evidence="1">S122</strain>
        <plasmid evidence="1">unnamed1</plasmid>
    </source>
</reference>
<dbReference type="PANTHER" id="PTHR40037">
    <property type="entry name" value="PHOSPHOESTERASE YJCG-RELATED"/>
    <property type="match status" value="1"/>
</dbReference>
<keyword evidence="1" id="KW-0614">Plasmid</keyword>